<dbReference type="AlphaFoldDB" id="A0A370SE96"/>
<dbReference type="InterPro" id="IPR039840">
    <property type="entry name" value="NAA80"/>
</dbReference>
<dbReference type="RefSeq" id="WP_115147391.1">
    <property type="nucleotide sequence ID" value="NZ_QRAV01000010.1"/>
</dbReference>
<evidence type="ECO:0000313" key="2">
    <source>
        <dbReference type="EMBL" id="RDL18076.1"/>
    </source>
</evidence>
<dbReference type="PROSITE" id="PS51186">
    <property type="entry name" value="GNAT"/>
    <property type="match status" value="1"/>
</dbReference>
<dbReference type="GO" id="GO:1905502">
    <property type="term" value="F:acetyl-CoA binding"/>
    <property type="evidence" value="ECO:0007669"/>
    <property type="project" value="TreeGrafter"/>
</dbReference>
<dbReference type="CDD" id="cd04301">
    <property type="entry name" value="NAT_SF"/>
    <property type="match status" value="1"/>
</dbReference>
<dbReference type="PANTHER" id="PTHR13538:SF4">
    <property type="entry name" value="N-ALPHA-ACETYLTRANSFERASE 80"/>
    <property type="match status" value="1"/>
</dbReference>
<dbReference type="InterPro" id="IPR000182">
    <property type="entry name" value="GNAT_dom"/>
</dbReference>
<dbReference type="EMBL" id="QRAV01000010">
    <property type="protein sequence ID" value="RDL18076.1"/>
    <property type="molecule type" value="Genomic_DNA"/>
</dbReference>
<dbReference type="SUPFAM" id="SSF55729">
    <property type="entry name" value="Acyl-CoA N-acyltransferases (Nat)"/>
    <property type="match status" value="1"/>
</dbReference>
<evidence type="ECO:0000259" key="1">
    <source>
        <dbReference type="PROSITE" id="PS51186"/>
    </source>
</evidence>
<evidence type="ECO:0000313" key="3">
    <source>
        <dbReference type="Proteomes" id="UP000255365"/>
    </source>
</evidence>
<dbReference type="PANTHER" id="PTHR13538">
    <property type="entry name" value="N-ACETYLTRANSFERASE 6"/>
    <property type="match status" value="1"/>
</dbReference>
<dbReference type="GO" id="GO:0008080">
    <property type="term" value="F:N-acetyltransferase activity"/>
    <property type="evidence" value="ECO:0007669"/>
    <property type="project" value="InterPro"/>
</dbReference>
<keyword evidence="2" id="KW-0808">Transferase</keyword>
<sequence length="153" mass="17929">MPVQFEWLASHMQHSDTYAAWIHQQFEYEYAHQPLAQWQREFAEGQSNGDWSCLIALDGDRLVGGAALARDDLEHRQDLGPWLACVFVDPEVRGQGLAQQLIDGVCREAKNRGLPRLYLHTQNKQDYYAKRGWAVLERFRAWENEQWLMVRDL</sequence>
<feature type="domain" description="N-acetyltransferase" evidence="1">
    <location>
        <begin position="12"/>
        <end position="153"/>
    </location>
</feature>
<dbReference type="Gene3D" id="3.40.630.30">
    <property type="match status" value="1"/>
</dbReference>
<accession>A0A370SE96</accession>
<organism evidence="2 3">
    <name type="scientific">Pseudomonas jessenii</name>
    <dbReference type="NCBI Taxonomy" id="77298"/>
    <lineage>
        <taxon>Bacteria</taxon>
        <taxon>Pseudomonadati</taxon>
        <taxon>Pseudomonadota</taxon>
        <taxon>Gammaproteobacteria</taxon>
        <taxon>Pseudomonadales</taxon>
        <taxon>Pseudomonadaceae</taxon>
        <taxon>Pseudomonas</taxon>
    </lineage>
</organism>
<comment type="caution">
    <text evidence="2">The sequence shown here is derived from an EMBL/GenBank/DDBJ whole genome shotgun (WGS) entry which is preliminary data.</text>
</comment>
<dbReference type="InterPro" id="IPR016181">
    <property type="entry name" value="Acyl_CoA_acyltransferase"/>
</dbReference>
<protein>
    <submittedName>
        <fullName evidence="2">Acetyltransferase (GNAT) family protein</fullName>
    </submittedName>
</protein>
<dbReference type="GO" id="GO:0005737">
    <property type="term" value="C:cytoplasm"/>
    <property type="evidence" value="ECO:0007669"/>
    <property type="project" value="TreeGrafter"/>
</dbReference>
<name>A0A370SE96_PSEJE</name>
<reference evidence="2 3" key="1">
    <citation type="submission" date="2018-07" db="EMBL/GenBank/DDBJ databases">
        <title>Genome sequencing of rice bacterial endophytes.</title>
        <authorList>
            <person name="Venturi V."/>
        </authorList>
    </citation>
    <scope>NUCLEOTIDE SEQUENCE [LARGE SCALE GENOMIC DNA]</scope>
    <source>
        <strain evidence="2 3">E2333</strain>
    </source>
</reference>
<dbReference type="Proteomes" id="UP000255365">
    <property type="component" value="Unassembled WGS sequence"/>
</dbReference>
<proteinExistence type="predicted"/>
<dbReference type="Pfam" id="PF00583">
    <property type="entry name" value="Acetyltransf_1"/>
    <property type="match status" value="1"/>
</dbReference>
<gene>
    <name evidence="2" type="ORF">DEU51_110151</name>
</gene>